<feature type="compositionally biased region" description="Basic and acidic residues" evidence="1">
    <location>
        <begin position="40"/>
        <end position="50"/>
    </location>
</feature>
<protein>
    <recommendedName>
        <fullName evidence="4">Hac prophage II protein</fullName>
    </recommendedName>
</protein>
<evidence type="ECO:0000256" key="1">
    <source>
        <dbReference type="SAM" id="MobiDB-lite"/>
    </source>
</evidence>
<dbReference type="AlphaFoldDB" id="A0ABD7CEA8"/>
<dbReference type="EMBL" id="CP051511">
    <property type="protein sequence ID" value="QQX00204.1"/>
    <property type="molecule type" value="Genomic_DNA"/>
</dbReference>
<name>A0ABD7CEA8_HELPX</name>
<feature type="region of interest" description="Disordered" evidence="1">
    <location>
        <begin position="28"/>
        <end position="101"/>
    </location>
</feature>
<gene>
    <name evidence="2" type="ORF">HGK51_01025</name>
</gene>
<feature type="compositionally biased region" description="Basic residues" evidence="1">
    <location>
        <begin position="51"/>
        <end position="63"/>
    </location>
</feature>
<evidence type="ECO:0000313" key="2">
    <source>
        <dbReference type="EMBL" id="QQX00204.1"/>
    </source>
</evidence>
<accession>A0ABD7CEA8</accession>
<dbReference type="Proteomes" id="UP000662764">
    <property type="component" value="Chromosome"/>
</dbReference>
<feature type="compositionally biased region" description="Basic and acidic residues" evidence="1">
    <location>
        <begin position="65"/>
        <end position="79"/>
    </location>
</feature>
<feature type="compositionally biased region" description="Polar residues" evidence="1">
    <location>
        <begin position="28"/>
        <end position="38"/>
    </location>
</feature>
<reference evidence="2 3" key="1">
    <citation type="journal article" date="2020" name="Front. Microbiol.">
        <title>Identification of New Helicobacter pylori Subpopulations in Native Americans and Mestizos From Peru.</title>
        <authorList>
            <person name="Gutierrez-Escobar A.J."/>
            <person name="Velapatino B."/>
            <person name="Borda V."/>
            <person name="Rabkin C.S."/>
            <person name="Tarazona-Santos E."/>
            <person name="Cabrera L."/>
            <person name="Cok J."/>
            <person name="Hooper C.C."/>
            <person name="Jahuira-Arias H."/>
            <person name="Herrera P."/>
            <person name="Noureen M."/>
            <person name="Wang D."/>
            <person name="Romero-Gallo J."/>
            <person name="Tran B."/>
            <person name="Peek R.M. Jr"/>
            <person name="Berg D.E."/>
            <person name="Gilman R.H."/>
            <person name="Camargo M.C."/>
        </authorList>
    </citation>
    <scope>NUCLEOTIDE SEQUENCE [LARGE SCALE GENOMIC DNA]</scope>
    <source>
        <strain evidence="2 3">ASHA-006</strain>
    </source>
</reference>
<sequence>MRQTRETETRFNQLKEITQSIQAHQALKQTNQNANVSELTPKRAAQESKRRAQAKKGVLKPTKKAFSERQKTTIRDKSQENANARTKNQPNQQKGGNDAKA</sequence>
<feature type="compositionally biased region" description="Polar residues" evidence="1">
    <location>
        <begin position="80"/>
        <end position="95"/>
    </location>
</feature>
<evidence type="ECO:0000313" key="3">
    <source>
        <dbReference type="Proteomes" id="UP000662764"/>
    </source>
</evidence>
<evidence type="ECO:0008006" key="4">
    <source>
        <dbReference type="Google" id="ProtNLM"/>
    </source>
</evidence>
<proteinExistence type="predicted"/>
<organism evidence="2 3">
    <name type="scientific">Helicobacter pylori</name>
    <name type="common">Campylobacter pylori</name>
    <dbReference type="NCBI Taxonomy" id="210"/>
    <lineage>
        <taxon>Bacteria</taxon>
        <taxon>Pseudomonadati</taxon>
        <taxon>Campylobacterota</taxon>
        <taxon>Epsilonproteobacteria</taxon>
        <taxon>Campylobacterales</taxon>
        <taxon>Helicobacteraceae</taxon>
        <taxon>Helicobacter</taxon>
    </lineage>
</organism>